<dbReference type="EMBL" id="BRYB01006382">
    <property type="protein sequence ID" value="GMI56274.1"/>
    <property type="molecule type" value="Genomic_DNA"/>
</dbReference>
<feature type="transmembrane region" description="Helical" evidence="6">
    <location>
        <begin position="382"/>
        <end position="403"/>
    </location>
</feature>
<feature type="transmembrane region" description="Helical" evidence="6">
    <location>
        <begin position="34"/>
        <end position="53"/>
    </location>
</feature>
<evidence type="ECO:0000256" key="4">
    <source>
        <dbReference type="ARBA" id="ARBA00022989"/>
    </source>
</evidence>
<gene>
    <name evidence="9" type="ORF">TeGR_g4148</name>
</gene>
<keyword evidence="4 6" id="KW-1133">Transmembrane helix</keyword>
<dbReference type="InterPro" id="IPR012936">
    <property type="entry name" value="Erv_C"/>
</dbReference>
<keyword evidence="3 6" id="KW-0812">Transmembrane</keyword>
<dbReference type="PANTHER" id="PTHR10984">
    <property type="entry name" value="ENDOPLASMIC RETICULUM-GOLGI INTERMEDIATE COMPARTMENT PROTEIN"/>
    <property type="match status" value="1"/>
</dbReference>
<dbReference type="Pfam" id="PF07970">
    <property type="entry name" value="COPIIcoated_ERV"/>
    <property type="match status" value="1"/>
</dbReference>
<sequence>MMPPSTAPGASPSKSSLSKYDAFPSLPSSFEVRTSTGGLLSLVTLFLLTFLCYNEAVVNFTSTVHTSTYANSTLEDSIEVEFDVTFPLISCDLLYVDASDSSNQPQSLHLSRQHHVYKRRLNALGRPIGGRKKHKLGGTITDEGGVAEHVGYVPGEATAVDTGGEEEGEEEEDAECGSCYGAGADGECCDTCEDVRRAYRTKGWTFRPDDESIVQCVKQREQAKANHDGEGCNVYGNVQLLSSGGNLHVAPGKSLSELSSPSNQYSDEAFADLLALTYHSYNVTHTVNKLRFGNAYPGNVNQLDGEKRVVRDGYAMYQYYIQVVPTTYQFLKNSRSVTSAQFSVTEHQRHVNPGSGRGLPGLYFYYEVSPLHVKYEEVRKGWLALLTSVASVCGGVFVSMRVLDGLLFESGSGRTSLGR</sequence>
<evidence type="ECO:0000313" key="9">
    <source>
        <dbReference type="EMBL" id="GMI56274.1"/>
    </source>
</evidence>
<evidence type="ECO:0008006" key="11">
    <source>
        <dbReference type="Google" id="ProtNLM"/>
    </source>
</evidence>
<comment type="similarity">
    <text evidence="2">Belongs to the ERGIC family.</text>
</comment>
<evidence type="ECO:0000256" key="3">
    <source>
        <dbReference type="ARBA" id="ARBA00022692"/>
    </source>
</evidence>
<feature type="domain" description="Endoplasmic reticulum vesicle transporter C-terminal" evidence="7">
    <location>
        <begin position="179"/>
        <end position="404"/>
    </location>
</feature>
<feature type="domain" description="Endoplasmic reticulum vesicle transporter N-terminal" evidence="8">
    <location>
        <begin position="17"/>
        <end position="106"/>
    </location>
</feature>
<dbReference type="Pfam" id="PF13850">
    <property type="entry name" value="ERGIC_N"/>
    <property type="match status" value="1"/>
</dbReference>
<evidence type="ECO:0000256" key="2">
    <source>
        <dbReference type="ARBA" id="ARBA00005648"/>
    </source>
</evidence>
<reference evidence="9 10" key="1">
    <citation type="journal article" date="2023" name="Commun. Biol.">
        <title>Genome analysis of Parmales, the sister group of diatoms, reveals the evolutionary specialization of diatoms from phago-mixotrophs to photoautotrophs.</title>
        <authorList>
            <person name="Ban H."/>
            <person name="Sato S."/>
            <person name="Yoshikawa S."/>
            <person name="Yamada K."/>
            <person name="Nakamura Y."/>
            <person name="Ichinomiya M."/>
            <person name="Sato N."/>
            <person name="Blanc-Mathieu R."/>
            <person name="Endo H."/>
            <person name="Kuwata A."/>
            <person name="Ogata H."/>
        </authorList>
    </citation>
    <scope>NUCLEOTIDE SEQUENCE [LARGE SCALE GENOMIC DNA]</scope>
</reference>
<comment type="caution">
    <text evidence="9">The sequence shown here is derived from an EMBL/GenBank/DDBJ whole genome shotgun (WGS) entry which is preliminary data.</text>
</comment>
<evidence type="ECO:0000259" key="8">
    <source>
        <dbReference type="Pfam" id="PF13850"/>
    </source>
</evidence>
<evidence type="ECO:0000313" key="10">
    <source>
        <dbReference type="Proteomes" id="UP001165060"/>
    </source>
</evidence>
<dbReference type="PANTHER" id="PTHR10984:SF25">
    <property type="entry name" value="ENDOPLASMIC RETICULUM-GOLGI INTERMEDIATE COMPARTMENT PROTEIN 3"/>
    <property type="match status" value="1"/>
</dbReference>
<evidence type="ECO:0000259" key="7">
    <source>
        <dbReference type="Pfam" id="PF07970"/>
    </source>
</evidence>
<organism evidence="9 10">
    <name type="scientific">Tetraparma gracilis</name>
    <dbReference type="NCBI Taxonomy" id="2962635"/>
    <lineage>
        <taxon>Eukaryota</taxon>
        <taxon>Sar</taxon>
        <taxon>Stramenopiles</taxon>
        <taxon>Ochrophyta</taxon>
        <taxon>Bolidophyceae</taxon>
        <taxon>Parmales</taxon>
        <taxon>Triparmaceae</taxon>
        <taxon>Tetraparma</taxon>
    </lineage>
</organism>
<evidence type="ECO:0000256" key="1">
    <source>
        <dbReference type="ARBA" id="ARBA00004141"/>
    </source>
</evidence>
<proteinExistence type="inferred from homology"/>
<dbReference type="InterPro" id="IPR039542">
    <property type="entry name" value="Erv_N"/>
</dbReference>
<evidence type="ECO:0000256" key="6">
    <source>
        <dbReference type="SAM" id="Phobius"/>
    </source>
</evidence>
<comment type="subcellular location">
    <subcellularLocation>
        <location evidence="1">Membrane</location>
        <topology evidence="1">Multi-pass membrane protein</topology>
    </subcellularLocation>
</comment>
<name>A0ABQ6NDH8_9STRA</name>
<keyword evidence="5 6" id="KW-0472">Membrane</keyword>
<evidence type="ECO:0000256" key="5">
    <source>
        <dbReference type="ARBA" id="ARBA00023136"/>
    </source>
</evidence>
<accession>A0ABQ6NDH8</accession>
<keyword evidence="10" id="KW-1185">Reference proteome</keyword>
<dbReference type="Proteomes" id="UP001165060">
    <property type="component" value="Unassembled WGS sequence"/>
</dbReference>
<dbReference type="InterPro" id="IPR045888">
    <property type="entry name" value="Erv"/>
</dbReference>
<protein>
    <recommendedName>
        <fullName evidence="11">Endoplasmic reticulum vesicle transporter-domain-containing protein</fullName>
    </recommendedName>
</protein>